<keyword evidence="7 13" id="KW-0472">Membrane</keyword>
<dbReference type="Proteomes" id="UP001652620">
    <property type="component" value="Chromosome 5"/>
</dbReference>
<evidence type="ECO:0000256" key="4">
    <source>
        <dbReference type="ARBA" id="ARBA00022692"/>
    </source>
</evidence>
<keyword evidence="6 13" id="KW-1133">Transmembrane helix</keyword>
<proteinExistence type="inferred from homology"/>
<evidence type="ECO:0000256" key="8">
    <source>
        <dbReference type="ARBA" id="ARBA00023170"/>
    </source>
</evidence>
<gene>
    <name evidence="15" type="primary">LOC125778952</name>
</gene>
<evidence type="ECO:0000256" key="5">
    <source>
        <dbReference type="ARBA" id="ARBA00022725"/>
    </source>
</evidence>
<evidence type="ECO:0000313" key="15">
    <source>
        <dbReference type="RefSeq" id="XP_049314814.1"/>
    </source>
</evidence>
<keyword evidence="14" id="KW-1185">Reference proteome</keyword>
<comment type="subunit">
    <text evidence="12">Interacts with Orco. Complexes exist early in the endomembrane system in olfactory sensory neurons (OSNs), coupling these complexes to the conserved ciliary trafficking pathway.</text>
</comment>
<organism evidence="14 15">
    <name type="scientific">Bactrocera dorsalis</name>
    <name type="common">Oriental fruit fly</name>
    <name type="synonym">Dacus dorsalis</name>
    <dbReference type="NCBI Taxonomy" id="27457"/>
    <lineage>
        <taxon>Eukaryota</taxon>
        <taxon>Metazoa</taxon>
        <taxon>Ecdysozoa</taxon>
        <taxon>Arthropoda</taxon>
        <taxon>Hexapoda</taxon>
        <taxon>Insecta</taxon>
        <taxon>Pterygota</taxon>
        <taxon>Neoptera</taxon>
        <taxon>Endopterygota</taxon>
        <taxon>Diptera</taxon>
        <taxon>Brachycera</taxon>
        <taxon>Muscomorpha</taxon>
        <taxon>Tephritoidea</taxon>
        <taxon>Tephritidae</taxon>
        <taxon>Bactrocera</taxon>
        <taxon>Bactrocera</taxon>
    </lineage>
</organism>
<evidence type="ECO:0000256" key="3">
    <source>
        <dbReference type="ARBA" id="ARBA00022606"/>
    </source>
</evidence>
<evidence type="ECO:0000256" key="13">
    <source>
        <dbReference type="SAM" id="Phobius"/>
    </source>
</evidence>
<evidence type="ECO:0000256" key="9">
    <source>
        <dbReference type="ARBA" id="ARBA00023224"/>
    </source>
</evidence>
<feature type="transmembrane region" description="Helical" evidence="13">
    <location>
        <begin position="39"/>
        <end position="65"/>
    </location>
</feature>
<keyword evidence="4 13" id="KW-0812">Transmembrane</keyword>
<evidence type="ECO:0000256" key="1">
    <source>
        <dbReference type="ARBA" id="ARBA00004651"/>
    </source>
</evidence>
<feature type="transmembrane region" description="Helical" evidence="13">
    <location>
        <begin position="110"/>
        <end position="130"/>
    </location>
</feature>
<keyword evidence="8" id="KW-0675">Receptor</keyword>
<dbReference type="GeneID" id="125778952"/>
<dbReference type="InterPro" id="IPR004117">
    <property type="entry name" value="7tm6_olfct_rcpt"/>
</dbReference>
<evidence type="ECO:0000256" key="12">
    <source>
        <dbReference type="ARBA" id="ARBA00038679"/>
    </source>
</evidence>
<reference evidence="15" key="1">
    <citation type="submission" date="2025-08" db="UniProtKB">
        <authorList>
            <consortium name="RefSeq"/>
        </authorList>
    </citation>
    <scope>IDENTIFICATION</scope>
    <source>
        <tissue evidence="15">Adult</tissue>
    </source>
</reference>
<protein>
    <submittedName>
        <fullName evidence="15">Odorant receptor 94a-like</fullName>
    </submittedName>
</protein>
<keyword evidence="5" id="KW-0552">Olfaction</keyword>
<keyword evidence="3" id="KW-0716">Sensory transduction</keyword>
<dbReference type="Pfam" id="PF02949">
    <property type="entry name" value="7tm_6"/>
    <property type="match status" value="1"/>
</dbReference>
<keyword evidence="2" id="KW-1003">Cell membrane</keyword>
<dbReference type="RefSeq" id="XP_049314814.1">
    <property type="nucleotide sequence ID" value="XM_049458857.1"/>
</dbReference>
<dbReference type="PANTHER" id="PTHR21137:SF37">
    <property type="entry name" value="ODORANT RECEPTOR 46A, ISOFORM B-RELATED"/>
    <property type="match status" value="1"/>
</dbReference>
<comment type="subcellular location">
    <subcellularLocation>
        <location evidence="1">Cell membrane</location>
        <topology evidence="1">Multi-pass membrane protein</topology>
    </subcellularLocation>
</comment>
<evidence type="ECO:0000256" key="11">
    <source>
        <dbReference type="ARBA" id="ARBA00037946"/>
    </source>
</evidence>
<keyword evidence="9" id="KW-0807">Transducer</keyword>
<comment type="function">
    <text evidence="10">Odorant receptor which mediates acceptance or avoidance behavior, depending on its substrates. The odorant receptor repertoire encodes a large collection of odor stimuli that vary widely in identity, intensity, and duration. May form a complex with Orco to form odorant-sensing units, providing sensitive and prolonged odorant signaling and calcium permeability.</text>
</comment>
<evidence type="ECO:0000256" key="10">
    <source>
        <dbReference type="ARBA" id="ARBA00037764"/>
    </source>
</evidence>
<evidence type="ECO:0000256" key="2">
    <source>
        <dbReference type="ARBA" id="ARBA00022475"/>
    </source>
</evidence>
<evidence type="ECO:0000256" key="6">
    <source>
        <dbReference type="ARBA" id="ARBA00022989"/>
    </source>
</evidence>
<comment type="similarity">
    <text evidence="11">Belongs to the insect chemoreceptor superfamily. Heteromeric odorant receptor channel (TC 1.A.69) family. Or2a subfamily.</text>
</comment>
<evidence type="ECO:0000256" key="7">
    <source>
        <dbReference type="ARBA" id="ARBA00023136"/>
    </source>
</evidence>
<evidence type="ECO:0000313" key="14">
    <source>
        <dbReference type="Proteomes" id="UP001652620"/>
    </source>
</evidence>
<name>A0ABM3JZZ6_BACDO</name>
<dbReference type="PANTHER" id="PTHR21137">
    <property type="entry name" value="ODORANT RECEPTOR"/>
    <property type="match status" value="1"/>
</dbReference>
<sequence length="240" mass="27986">MALFSVFFMETLALPIPYWMPASWRSSNAWPLFLYEDVVVPFSCLCNIQIDLFLCYLMFNFTLCLRMIGMRMERLGEQNDEEITTELENIIKTHQRVECMAKSCQKIITWPVLTQIIFSSLIICCSIYSIQRISFSENPSNFLGFIQYVTAMALEIYIPCYYANEITVESENLSNHLYNCDWTGMSLYNRRQIFLYMEHLKHPIALYAGGYFQIGLPVFSKTMNNAYSLLALLANVNEEE</sequence>
<accession>A0ABM3JZZ6</accession>